<accession>A0A172TAW6</accession>
<dbReference type="OrthoDB" id="116031at2"/>
<keyword evidence="3" id="KW-1185">Reference proteome</keyword>
<dbReference type="KEGG" id="dpu:SU48_09380"/>
<protein>
    <submittedName>
        <fullName evidence="2">NimA</fullName>
    </submittedName>
</protein>
<feature type="region of interest" description="Disordered" evidence="1">
    <location>
        <begin position="1"/>
        <end position="20"/>
    </location>
</feature>
<evidence type="ECO:0000256" key="1">
    <source>
        <dbReference type="SAM" id="MobiDB-lite"/>
    </source>
</evidence>
<dbReference type="InterPro" id="IPR024747">
    <property type="entry name" value="Pyridox_Oxase-rel"/>
</dbReference>
<feature type="region of interest" description="Disordered" evidence="1">
    <location>
        <begin position="185"/>
        <end position="207"/>
    </location>
</feature>
<dbReference type="RefSeq" id="WP_064015025.1">
    <property type="nucleotide sequence ID" value="NZ_CP011387.1"/>
</dbReference>
<dbReference type="Proteomes" id="UP000077363">
    <property type="component" value="Chromosome"/>
</dbReference>
<dbReference type="Gene3D" id="2.30.110.10">
    <property type="entry name" value="Electron Transport, Fmn-binding Protein, Chain A"/>
    <property type="match status" value="1"/>
</dbReference>
<dbReference type="PANTHER" id="PTHR34071:SF2">
    <property type="entry name" value="FLAVIN-NUCLEOTIDE-BINDING PROTEIN"/>
    <property type="match status" value="1"/>
</dbReference>
<dbReference type="PANTHER" id="PTHR34071">
    <property type="entry name" value="5-NITROIMIDAZOLE ANTIBIOTICS RESISTANCE PROTEIN, NIMA-FAMILY-RELATED PROTEIN-RELATED"/>
    <property type="match status" value="1"/>
</dbReference>
<dbReference type="PATRIC" id="fig|1182568.3.peg.1951"/>
<dbReference type="InterPro" id="IPR012349">
    <property type="entry name" value="Split_barrel_FMN-bd"/>
</dbReference>
<dbReference type="AlphaFoldDB" id="A0A172TAW6"/>
<dbReference type="STRING" id="1182568.SU48_09380"/>
<name>A0A172TAW6_9DEIO</name>
<dbReference type="Pfam" id="PF12900">
    <property type="entry name" value="Pyridox_ox_2"/>
    <property type="match status" value="1"/>
</dbReference>
<evidence type="ECO:0000313" key="2">
    <source>
        <dbReference type="EMBL" id="ANE43953.1"/>
    </source>
</evidence>
<dbReference type="EMBL" id="CP011387">
    <property type="protein sequence ID" value="ANE43953.1"/>
    <property type="molecule type" value="Genomic_DNA"/>
</dbReference>
<reference evidence="2 3" key="1">
    <citation type="submission" date="2015-01" db="EMBL/GenBank/DDBJ databases">
        <title>Deinococcus puniceus/DY1/ whole genome sequencing.</title>
        <authorList>
            <person name="Kim M.K."/>
            <person name="Srinivasan S."/>
            <person name="Lee J.-J."/>
        </authorList>
    </citation>
    <scope>NUCLEOTIDE SEQUENCE [LARGE SCALE GENOMIC DNA]</scope>
    <source>
        <strain evidence="2 3">DY1</strain>
    </source>
</reference>
<organism evidence="2 3">
    <name type="scientific">Deinococcus puniceus</name>
    <dbReference type="NCBI Taxonomy" id="1182568"/>
    <lineage>
        <taxon>Bacteria</taxon>
        <taxon>Thermotogati</taxon>
        <taxon>Deinococcota</taxon>
        <taxon>Deinococci</taxon>
        <taxon>Deinococcales</taxon>
        <taxon>Deinococcaceae</taxon>
        <taxon>Deinococcus</taxon>
    </lineage>
</organism>
<proteinExistence type="predicted"/>
<gene>
    <name evidence="2" type="ORF">SU48_09380</name>
</gene>
<evidence type="ECO:0000313" key="3">
    <source>
        <dbReference type="Proteomes" id="UP000077363"/>
    </source>
</evidence>
<dbReference type="SUPFAM" id="SSF50475">
    <property type="entry name" value="FMN-binding split barrel"/>
    <property type="match status" value="1"/>
</dbReference>
<sequence length="207" mass="22971">MTSSYYDPRTRDPSISRRPNNRRDDEWITALLARVRVGRISSVWVGDDGEAFPFITPLAFAYRPATHDIVYHTNIAGRLRANTEQSTPAPARTTFEASELGALLPSNDPLELSVQYRSVIAFGTARVLTDKAEARAALTVMSERVFPGLVVGRDTRPISAGDLARTCVYALSITHWSGKENWQPTAAQTDEWPDLPSELTRLNPAQD</sequence>
<feature type="compositionally biased region" description="Basic and acidic residues" evidence="1">
    <location>
        <begin position="8"/>
        <end position="20"/>
    </location>
</feature>